<dbReference type="PROSITE" id="PS00687">
    <property type="entry name" value="ALDEHYDE_DEHYDR_GLU"/>
    <property type="match status" value="1"/>
</dbReference>
<dbReference type="PATRIC" id="fig|28092.6.peg.2695"/>
<evidence type="ECO:0000256" key="1">
    <source>
        <dbReference type="ARBA" id="ARBA00009986"/>
    </source>
</evidence>
<keyword evidence="3" id="KW-0520">NAD</keyword>
<evidence type="ECO:0000256" key="4">
    <source>
        <dbReference type="PROSITE-ProRule" id="PRU10007"/>
    </source>
</evidence>
<name>A0A0F5JZW6_9BURK</name>
<dbReference type="InterPro" id="IPR016163">
    <property type="entry name" value="Ald_DH_C"/>
</dbReference>
<evidence type="ECO:0000259" key="6">
    <source>
        <dbReference type="Pfam" id="PF00171"/>
    </source>
</evidence>
<dbReference type="InterPro" id="IPR016161">
    <property type="entry name" value="Ald_DH/histidinol_DH"/>
</dbReference>
<dbReference type="AlphaFoldDB" id="A0A0F5JZW6"/>
<dbReference type="PANTHER" id="PTHR42986:SF1">
    <property type="entry name" value="BENZALDEHYDE DEHYDROGENASE YFMT"/>
    <property type="match status" value="1"/>
</dbReference>
<feature type="active site" evidence="4">
    <location>
        <position position="251"/>
    </location>
</feature>
<feature type="domain" description="Aldehyde dehydrogenase" evidence="6">
    <location>
        <begin position="12"/>
        <end position="471"/>
    </location>
</feature>
<evidence type="ECO:0000313" key="8">
    <source>
        <dbReference type="Proteomes" id="UP000033618"/>
    </source>
</evidence>
<dbReference type="Gene3D" id="3.40.605.10">
    <property type="entry name" value="Aldehyde Dehydrogenase, Chain A, domain 1"/>
    <property type="match status" value="1"/>
</dbReference>
<evidence type="ECO:0000256" key="5">
    <source>
        <dbReference type="RuleBase" id="RU003345"/>
    </source>
</evidence>
<evidence type="ECO:0000313" key="7">
    <source>
        <dbReference type="EMBL" id="KKB63373.1"/>
    </source>
</evidence>
<organism evidence="7 8">
    <name type="scientific">Robbsia andropogonis</name>
    <dbReference type="NCBI Taxonomy" id="28092"/>
    <lineage>
        <taxon>Bacteria</taxon>
        <taxon>Pseudomonadati</taxon>
        <taxon>Pseudomonadota</taxon>
        <taxon>Betaproteobacteria</taxon>
        <taxon>Burkholderiales</taxon>
        <taxon>Burkholderiaceae</taxon>
        <taxon>Robbsia</taxon>
    </lineage>
</organism>
<reference evidence="7 8" key="1">
    <citation type="submission" date="2015-03" db="EMBL/GenBank/DDBJ databases">
        <title>Draft Genome Sequence of Burkholderia andropogonis type strain ICMP2807, isolated from Sorghum bicolor.</title>
        <authorList>
            <person name="Lopes-Santos L."/>
            <person name="Castro D.B."/>
            <person name="Ottoboni L.M."/>
            <person name="Park D."/>
            <person name="Weirc B.S."/>
            <person name="Destefano S.A."/>
        </authorList>
    </citation>
    <scope>NUCLEOTIDE SEQUENCE [LARGE SCALE GENOMIC DNA]</scope>
    <source>
        <strain evidence="7 8">ICMP2807</strain>
    </source>
</reference>
<evidence type="ECO:0000256" key="2">
    <source>
        <dbReference type="ARBA" id="ARBA00023002"/>
    </source>
</evidence>
<dbReference type="FunFam" id="3.40.309.10:FF:000010">
    <property type="entry name" value="Gamma-aminobutyraldehyde dehydrogenase"/>
    <property type="match status" value="1"/>
</dbReference>
<dbReference type="OrthoDB" id="6187633at2"/>
<dbReference type="RefSeq" id="WP_024903984.1">
    <property type="nucleotide sequence ID" value="NZ_CADFGU010000003.1"/>
</dbReference>
<protein>
    <submittedName>
        <fullName evidence="7">Salicylaldehyde dehydrogenase</fullName>
    </submittedName>
</protein>
<dbReference type="Pfam" id="PF00171">
    <property type="entry name" value="Aldedh"/>
    <property type="match status" value="1"/>
</dbReference>
<comment type="similarity">
    <text evidence="1 5">Belongs to the aldehyde dehydrogenase family.</text>
</comment>
<dbReference type="InterPro" id="IPR016162">
    <property type="entry name" value="Ald_DH_N"/>
</dbReference>
<dbReference type="PANTHER" id="PTHR42986">
    <property type="entry name" value="BENZALDEHYDE DEHYDROGENASE YFMT"/>
    <property type="match status" value="1"/>
</dbReference>
<dbReference type="SUPFAM" id="SSF53720">
    <property type="entry name" value="ALDH-like"/>
    <property type="match status" value="1"/>
</dbReference>
<dbReference type="InterPro" id="IPR029510">
    <property type="entry name" value="Ald_DH_CS_GLU"/>
</dbReference>
<dbReference type="GO" id="GO:0016620">
    <property type="term" value="F:oxidoreductase activity, acting on the aldehyde or oxo group of donors, NAD or NADP as acceptor"/>
    <property type="evidence" value="ECO:0007669"/>
    <property type="project" value="InterPro"/>
</dbReference>
<evidence type="ECO:0000256" key="3">
    <source>
        <dbReference type="ARBA" id="ARBA00023027"/>
    </source>
</evidence>
<dbReference type="Gene3D" id="3.40.309.10">
    <property type="entry name" value="Aldehyde Dehydrogenase, Chain A, domain 2"/>
    <property type="match status" value="1"/>
</dbReference>
<keyword evidence="8" id="KW-1185">Reference proteome</keyword>
<dbReference type="InterPro" id="IPR015590">
    <property type="entry name" value="Aldehyde_DH_dom"/>
</dbReference>
<keyword evidence="2 5" id="KW-0560">Oxidoreductase</keyword>
<gene>
    <name evidence="7" type="ORF">WM40_11490</name>
</gene>
<dbReference type="EMBL" id="LAQU01000010">
    <property type="protein sequence ID" value="KKB63373.1"/>
    <property type="molecule type" value="Genomic_DNA"/>
</dbReference>
<dbReference type="CDD" id="cd07105">
    <property type="entry name" value="ALDH_SaliADH"/>
    <property type="match status" value="1"/>
</dbReference>
<sequence>MTDGKMLIGGEWRAATGSATFDRHDPVTGALASRAGAASVDDATAAVAAAHAAFPAWAALAPTERRRKLLQAADLMDARAADFIAMGVAETGATPGWIGFNVMLAANMLREAASMTTQIQGDVIPSDTPGSLAMGLRVPCGVVLGIAPWNAPVILGTRAVAMPLACGNTVVLKASELCPALHLMIGGVLNDAGIGAGVINVITHTAADAPAVVERLIADPRVRRVNFTGSTRVGRIVARLAAEHLKPALLELGGKAPAIVLDDADLDAAVDAIAFGAFFNQGQICMSTERAIVARGVADAFVERLAVKARTLVAGDPRDGHPLGAMVGADAAARAAALVEDATLQGASLPVGCRVDGAIMQPTIVDGVTSSMRLYRDESFAPVVAVLRAEDDEHAITLANDSEFGLSAAVFSRDLARAMRVANRIASGICHINGATVHDEAQMPFGGVKSSGHGRFGSRASVAEFTELRWITVQTSPRHYPV</sequence>
<accession>A0A0F5JZW6</accession>
<dbReference type="STRING" id="28092.WM40_11490"/>
<comment type="caution">
    <text evidence="7">The sequence shown here is derived from an EMBL/GenBank/DDBJ whole genome shotgun (WGS) entry which is preliminary data.</text>
</comment>
<proteinExistence type="inferred from homology"/>
<dbReference type="Proteomes" id="UP000033618">
    <property type="component" value="Unassembled WGS sequence"/>
</dbReference>